<keyword evidence="2 5" id="KW-0812">Transmembrane</keyword>
<feature type="transmembrane region" description="Helical" evidence="5">
    <location>
        <begin position="55"/>
        <end position="77"/>
    </location>
</feature>
<dbReference type="Ensembl" id="ENSLLET00000049718.1">
    <property type="protein sequence ID" value="ENSLLEP00000047842.1"/>
    <property type="gene ID" value="ENSLLEG00000030201.1"/>
</dbReference>
<dbReference type="GO" id="GO:0071773">
    <property type="term" value="P:cellular response to BMP stimulus"/>
    <property type="evidence" value="ECO:0007669"/>
    <property type="project" value="TreeGrafter"/>
</dbReference>
<accession>A0A8C5R879</accession>
<dbReference type="AlphaFoldDB" id="A0A8C5R879"/>
<dbReference type="Proteomes" id="UP000694569">
    <property type="component" value="Unplaced"/>
</dbReference>
<protein>
    <recommendedName>
        <fullName evidence="8">Transmembrane protein 100</fullName>
    </recommendedName>
</protein>
<dbReference type="InterPro" id="IPR032536">
    <property type="entry name" value="TMEM100"/>
</dbReference>
<name>A0A8C5R879_9ANUR</name>
<sequence length="139" mass="15058">MTVCKSNSLSCLQAAKPGPPPLPPPSREAATDSTATLNKLALATGGAEKSWHRCVFPFGAVALVIGIAATCITFKFRGPHMDIAKAVSVAALAAGAAMLVAAFLCWRSRRERQRRRREETEGQHTNWPYGITVGWFHHM</sequence>
<keyword evidence="7" id="KW-1185">Reference proteome</keyword>
<reference evidence="6" key="1">
    <citation type="submission" date="2025-08" db="UniProtKB">
        <authorList>
            <consortium name="Ensembl"/>
        </authorList>
    </citation>
    <scope>IDENTIFICATION</scope>
</reference>
<dbReference type="OrthoDB" id="8843254at2759"/>
<evidence type="ECO:0008006" key="8">
    <source>
        <dbReference type="Google" id="ProtNLM"/>
    </source>
</evidence>
<dbReference type="PANTHER" id="PTHR16100:SF5">
    <property type="entry name" value="TRANSMEMBRANE PROTEIN 100"/>
    <property type="match status" value="1"/>
</dbReference>
<dbReference type="GeneTree" id="ENSGT00960000188184"/>
<comment type="subcellular location">
    <subcellularLocation>
        <location evidence="1">Membrane</location>
        <topology evidence="1">Multi-pass membrane protein</topology>
    </subcellularLocation>
</comment>
<proteinExistence type="predicted"/>
<dbReference type="Pfam" id="PF16311">
    <property type="entry name" value="TMEM100"/>
    <property type="match status" value="1"/>
</dbReference>
<evidence type="ECO:0000256" key="5">
    <source>
        <dbReference type="SAM" id="Phobius"/>
    </source>
</evidence>
<keyword evidence="3 5" id="KW-1133">Transmembrane helix</keyword>
<organism evidence="6 7">
    <name type="scientific">Leptobrachium leishanense</name>
    <name type="common">Leishan spiny toad</name>
    <dbReference type="NCBI Taxonomy" id="445787"/>
    <lineage>
        <taxon>Eukaryota</taxon>
        <taxon>Metazoa</taxon>
        <taxon>Chordata</taxon>
        <taxon>Craniata</taxon>
        <taxon>Vertebrata</taxon>
        <taxon>Euteleostomi</taxon>
        <taxon>Amphibia</taxon>
        <taxon>Batrachia</taxon>
        <taxon>Anura</taxon>
        <taxon>Pelobatoidea</taxon>
        <taxon>Megophryidae</taxon>
        <taxon>Leptobrachium</taxon>
    </lineage>
</organism>
<reference evidence="6" key="2">
    <citation type="submission" date="2025-09" db="UniProtKB">
        <authorList>
            <consortium name="Ensembl"/>
        </authorList>
    </citation>
    <scope>IDENTIFICATION</scope>
</reference>
<dbReference type="PANTHER" id="PTHR16100">
    <property type="entry name" value="PHOSPHOINOSITIDE-INTERACTING PROTEIN FAMILY MEMBER"/>
    <property type="match status" value="1"/>
</dbReference>
<keyword evidence="4 5" id="KW-0472">Membrane</keyword>
<feature type="transmembrane region" description="Helical" evidence="5">
    <location>
        <begin position="83"/>
        <end position="106"/>
    </location>
</feature>
<evidence type="ECO:0000256" key="2">
    <source>
        <dbReference type="ARBA" id="ARBA00022692"/>
    </source>
</evidence>
<evidence type="ECO:0000313" key="7">
    <source>
        <dbReference type="Proteomes" id="UP000694569"/>
    </source>
</evidence>
<dbReference type="GO" id="GO:0005886">
    <property type="term" value="C:plasma membrane"/>
    <property type="evidence" value="ECO:0007669"/>
    <property type="project" value="TreeGrafter"/>
</dbReference>
<evidence type="ECO:0000256" key="3">
    <source>
        <dbReference type="ARBA" id="ARBA00022989"/>
    </source>
</evidence>
<evidence type="ECO:0000256" key="4">
    <source>
        <dbReference type="ARBA" id="ARBA00023136"/>
    </source>
</evidence>
<evidence type="ECO:0000313" key="6">
    <source>
        <dbReference type="Ensembl" id="ENSLLEP00000047842.1"/>
    </source>
</evidence>
<evidence type="ECO:0000256" key="1">
    <source>
        <dbReference type="ARBA" id="ARBA00004141"/>
    </source>
</evidence>